<organism evidence="2 3">
    <name type="scientific">Spizellomyces punctatus (strain DAOM BR117)</name>
    <dbReference type="NCBI Taxonomy" id="645134"/>
    <lineage>
        <taxon>Eukaryota</taxon>
        <taxon>Fungi</taxon>
        <taxon>Fungi incertae sedis</taxon>
        <taxon>Chytridiomycota</taxon>
        <taxon>Chytridiomycota incertae sedis</taxon>
        <taxon>Chytridiomycetes</taxon>
        <taxon>Spizellomycetales</taxon>
        <taxon>Spizellomycetaceae</taxon>
        <taxon>Spizellomyces</taxon>
    </lineage>
</organism>
<gene>
    <name evidence="2" type="ORF">SPPG_00967</name>
</gene>
<evidence type="ECO:0000313" key="2">
    <source>
        <dbReference type="EMBL" id="KND03483.1"/>
    </source>
</evidence>
<feature type="compositionally biased region" description="Polar residues" evidence="1">
    <location>
        <begin position="131"/>
        <end position="161"/>
    </location>
</feature>
<accession>A0A0L0HQY6</accession>
<dbReference type="Proteomes" id="UP000053201">
    <property type="component" value="Unassembled WGS sequence"/>
</dbReference>
<dbReference type="InParanoid" id="A0A0L0HQY6"/>
<name>A0A0L0HQY6_SPIPD</name>
<dbReference type="VEuPathDB" id="FungiDB:SPPG_00967"/>
<feature type="compositionally biased region" description="Basic and acidic residues" evidence="1">
    <location>
        <begin position="80"/>
        <end position="96"/>
    </location>
</feature>
<evidence type="ECO:0000256" key="1">
    <source>
        <dbReference type="SAM" id="MobiDB-lite"/>
    </source>
</evidence>
<dbReference type="RefSeq" id="XP_016611522.1">
    <property type="nucleotide sequence ID" value="XM_016749293.1"/>
</dbReference>
<feature type="region of interest" description="Disordered" evidence="1">
    <location>
        <begin position="75"/>
        <end position="96"/>
    </location>
</feature>
<proteinExistence type="predicted"/>
<feature type="region of interest" description="Disordered" evidence="1">
    <location>
        <begin position="322"/>
        <end position="359"/>
    </location>
</feature>
<feature type="compositionally biased region" description="Polar residues" evidence="1">
    <location>
        <begin position="348"/>
        <end position="359"/>
    </location>
</feature>
<evidence type="ECO:0000313" key="3">
    <source>
        <dbReference type="Proteomes" id="UP000053201"/>
    </source>
</evidence>
<dbReference type="GeneID" id="27684664"/>
<reference evidence="2 3" key="1">
    <citation type="submission" date="2009-08" db="EMBL/GenBank/DDBJ databases">
        <title>The Genome Sequence of Spizellomyces punctatus strain DAOM BR117.</title>
        <authorList>
            <consortium name="The Broad Institute Genome Sequencing Platform"/>
            <person name="Russ C."/>
            <person name="Cuomo C."/>
            <person name="Shea T."/>
            <person name="Young S.K."/>
            <person name="Zeng Q."/>
            <person name="Koehrsen M."/>
            <person name="Haas B."/>
            <person name="Borodovsky M."/>
            <person name="Guigo R."/>
            <person name="Alvarado L."/>
            <person name="Berlin A."/>
            <person name="Bochicchio J."/>
            <person name="Borenstein D."/>
            <person name="Chapman S."/>
            <person name="Chen Z."/>
            <person name="Engels R."/>
            <person name="Freedman E."/>
            <person name="Gellesch M."/>
            <person name="Goldberg J."/>
            <person name="Griggs A."/>
            <person name="Gujja S."/>
            <person name="Heiman D."/>
            <person name="Hepburn T."/>
            <person name="Howarth C."/>
            <person name="Jen D."/>
            <person name="Larson L."/>
            <person name="Lewis B."/>
            <person name="Mehta T."/>
            <person name="Park D."/>
            <person name="Pearson M."/>
            <person name="Roberts A."/>
            <person name="Saif S."/>
            <person name="Shenoy N."/>
            <person name="Sisk P."/>
            <person name="Stolte C."/>
            <person name="Sykes S."/>
            <person name="Thomson T."/>
            <person name="Walk T."/>
            <person name="White J."/>
            <person name="Yandava C."/>
            <person name="Burger G."/>
            <person name="Gray M.W."/>
            <person name="Holland P.W.H."/>
            <person name="King N."/>
            <person name="Lang F.B.F."/>
            <person name="Roger A.J."/>
            <person name="Ruiz-Trillo I."/>
            <person name="Lander E."/>
            <person name="Nusbaum C."/>
        </authorList>
    </citation>
    <scope>NUCLEOTIDE SEQUENCE [LARGE SCALE GENOMIC DNA]</scope>
    <source>
        <strain evidence="2 3">DAOM BR117</strain>
    </source>
</reference>
<feature type="region of interest" description="Disordered" evidence="1">
    <location>
        <begin position="296"/>
        <end position="315"/>
    </location>
</feature>
<dbReference type="OrthoDB" id="2157353at2759"/>
<dbReference type="EMBL" id="KQ257451">
    <property type="protein sequence ID" value="KND03483.1"/>
    <property type="molecule type" value="Genomic_DNA"/>
</dbReference>
<protein>
    <submittedName>
        <fullName evidence="2">Uncharacterized protein</fullName>
    </submittedName>
</protein>
<feature type="compositionally biased region" description="Low complexity" evidence="1">
    <location>
        <begin position="334"/>
        <end position="347"/>
    </location>
</feature>
<dbReference type="AlphaFoldDB" id="A0A0L0HQY6"/>
<keyword evidence="3" id="KW-1185">Reference proteome</keyword>
<sequence length="550" mass="62345">MWALYNNYHNRYLLNRRDQQGHYPAMRPHGLASTWRCWTVGEGAEVTGSHHRYSGPECTSLTNEKEQDPLHYADFSSRQPRSDIGHRASNRNQEKISIEGISVQRVDRRNYYPHPSAKARKDLVASKAGLQASSPSSLLSHVRIPTQTKPKVRDSNSSSRGPRSKPHRPSGVPPPSGKSKKLRKVTESKEGSRQLVSTQGWVTVDNEDIKERAVISGTEPTVPEVTYEPSLSRMKLDSSLEHHFDADMDDSTSCLYLRRLEEYASNGDTSNFHGPVADDEVKDYAHTYPLTIDESKTSANKSHLHSRDHGEGSHSSIFAARRTVTSPAPDLRESTTTSSTSSLSSVSFAGSKNTSEGTDVYNSVKDLSSSLWQMAKTEALQRALEEELHPDCRIPKAIFAQSLDLKCRSHLSRHPAPAPSIMARSERMLGSQWVARESHRLDPRLLDVPLDGLVPFMFVEDQLKLLKIQEKTLIVKRWKQLWDEVRPPQPYWYELRTPQFQIEAKRCLEMLSSPELQHLEAKVREYLIDLYRSETMDRAIQSFHGDLMPV</sequence>
<feature type="region of interest" description="Disordered" evidence="1">
    <location>
        <begin position="124"/>
        <end position="196"/>
    </location>
</feature>